<dbReference type="Pfam" id="PF21834">
    <property type="entry name" value="DUF6894"/>
    <property type="match status" value="1"/>
</dbReference>
<dbReference type="RefSeq" id="WP_109888725.1">
    <property type="nucleotide sequence ID" value="NZ_CP029550.1"/>
</dbReference>
<dbReference type="Proteomes" id="UP000245926">
    <property type="component" value="Chromosome"/>
</dbReference>
<proteinExistence type="predicted"/>
<dbReference type="KEGG" id="mets:DK389_08220"/>
<name>A0A2U8W5F4_9HYPH</name>
<organism evidence="2 3">
    <name type="scientific">Methylobacterium durans</name>
    <dbReference type="NCBI Taxonomy" id="2202825"/>
    <lineage>
        <taxon>Bacteria</taxon>
        <taxon>Pseudomonadati</taxon>
        <taxon>Pseudomonadota</taxon>
        <taxon>Alphaproteobacteria</taxon>
        <taxon>Hyphomicrobiales</taxon>
        <taxon>Methylobacteriaceae</taxon>
        <taxon>Methylobacterium</taxon>
    </lineage>
</organism>
<dbReference type="AlphaFoldDB" id="A0A2U8W5F4"/>
<reference evidence="3" key="1">
    <citation type="submission" date="2018-05" db="EMBL/GenBank/DDBJ databases">
        <title>Complete Genome Sequence of Methylobacterium sp. 17SD2-17.</title>
        <authorList>
            <person name="Srinivasan S."/>
        </authorList>
    </citation>
    <scope>NUCLEOTIDE SEQUENCE [LARGE SCALE GENOMIC DNA]</scope>
    <source>
        <strain evidence="3">17SD2-17</strain>
    </source>
</reference>
<gene>
    <name evidence="2" type="ORF">DK389_08220</name>
</gene>
<evidence type="ECO:0000313" key="3">
    <source>
        <dbReference type="Proteomes" id="UP000245926"/>
    </source>
</evidence>
<feature type="domain" description="DUF6894" evidence="1">
    <location>
        <begin position="3"/>
        <end position="69"/>
    </location>
</feature>
<protein>
    <recommendedName>
        <fullName evidence="1">DUF6894 domain-containing protein</fullName>
    </recommendedName>
</protein>
<dbReference type="EMBL" id="CP029550">
    <property type="protein sequence ID" value="AWN40516.1"/>
    <property type="molecule type" value="Genomic_DNA"/>
</dbReference>
<evidence type="ECO:0000313" key="2">
    <source>
        <dbReference type="EMBL" id="AWN40516.1"/>
    </source>
</evidence>
<evidence type="ECO:0000259" key="1">
    <source>
        <dbReference type="Pfam" id="PF21834"/>
    </source>
</evidence>
<keyword evidence="3" id="KW-1185">Reference proteome</keyword>
<accession>A0A2U8W5F4</accession>
<dbReference type="OrthoDB" id="8094360at2"/>
<sequence>MPRFFIDSNDDEFHLRDEEGQEFPDAMAARDAAMMMLPDMAREKIPDGDSRRFCVTVRDQSGTTLYTADLILKGEWKHVGSPSR</sequence>
<dbReference type="InterPro" id="IPR054189">
    <property type="entry name" value="DUF6894"/>
</dbReference>